<sequence>MFQGRSDLPLDRDALSRFLPWLIAFMVFLAALALAGMLALSTMTARWNANMNATLTVQIPPGADDAATLRRTEQALRLIRQQPGIVQAHEIPERDVLTLLKPWLGAAVVGDLPLPVLIDVTLDRQGNFNGDVLTRRLTIAVPGAVVDDHRIWLDRLIRLVGSVKILAWVVLGLIASATTGTVIFATRTGLSIHQEAIEVLHLTGARDSYVAKQFARRAMALGFRGGMIGLLLAALTIGGIGRLASSLQSEMVPDLSLGVGQWLSLAALPVAVAGLAMITARLTVMRNLSKML</sequence>
<dbReference type="GO" id="GO:0051301">
    <property type="term" value="P:cell division"/>
    <property type="evidence" value="ECO:0007669"/>
    <property type="project" value="UniProtKB-KW"/>
</dbReference>
<dbReference type="GO" id="GO:0032153">
    <property type="term" value="C:cell division site"/>
    <property type="evidence" value="ECO:0007669"/>
    <property type="project" value="TreeGrafter"/>
</dbReference>
<dbReference type="PANTHER" id="PTHR47755:SF1">
    <property type="entry name" value="CELL DIVISION PROTEIN FTSX"/>
    <property type="match status" value="1"/>
</dbReference>
<evidence type="ECO:0000256" key="1">
    <source>
        <dbReference type="SAM" id="Phobius"/>
    </source>
</evidence>
<accession>A0A4V2UP28</accession>
<dbReference type="OrthoDB" id="9814843at2"/>
<organism evidence="2 3">
    <name type="scientific">Varunaivibrio sulfuroxidans</name>
    <dbReference type="NCBI Taxonomy" id="1773489"/>
    <lineage>
        <taxon>Bacteria</taxon>
        <taxon>Pseudomonadati</taxon>
        <taxon>Pseudomonadota</taxon>
        <taxon>Alphaproteobacteria</taxon>
        <taxon>Rhodospirillales</taxon>
        <taxon>Magnetovibrionaceae</taxon>
        <taxon>Varunaivibrio</taxon>
    </lineage>
</organism>
<keyword evidence="1" id="KW-0472">Membrane</keyword>
<keyword evidence="1" id="KW-1133">Transmembrane helix</keyword>
<dbReference type="RefSeq" id="WP_132938496.1">
    <property type="nucleotide sequence ID" value="NZ_CP119676.1"/>
</dbReference>
<reference evidence="2 3" key="1">
    <citation type="submission" date="2019-03" db="EMBL/GenBank/DDBJ databases">
        <title>Genomic Encyclopedia of Type Strains, Phase IV (KMG-IV): sequencing the most valuable type-strain genomes for metagenomic binning, comparative biology and taxonomic classification.</title>
        <authorList>
            <person name="Goeker M."/>
        </authorList>
    </citation>
    <scope>NUCLEOTIDE SEQUENCE [LARGE SCALE GENOMIC DNA]</scope>
    <source>
        <strain evidence="2 3">DSM 101688</strain>
    </source>
</reference>
<dbReference type="InterPro" id="IPR004513">
    <property type="entry name" value="FtsX"/>
</dbReference>
<name>A0A4V2UP28_9PROT</name>
<gene>
    <name evidence="2" type="ORF">EDD55_103143</name>
</gene>
<feature type="transmembrane region" description="Helical" evidence="1">
    <location>
        <begin position="221"/>
        <end position="241"/>
    </location>
</feature>
<dbReference type="GO" id="GO:0016020">
    <property type="term" value="C:membrane"/>
    <property type="evidence" value="ECO:0007669"/>
    <property type="project" value="InterPro"/>
</dbReference>
<dbReference type="EMBL" id="SLZW01000003">
    <property type="protein sequence ID" value="TCS63521.1"/>
    <property type="molecule type" value="Genomic_DNA"/>
</dbReference>
<feature type="transmembrane region" description="Helical" evidence="1">
    <location>
        <begin position="21"/>
        <end position="41"/>
    </location>
</feature>
<keyword evidence="2" id="KW-0132">Cell division</keyword>
<proteinExistence type="predicted"/>
<keyword evidence="2" id="KW-0131">Cell cycle</keyword>
<dbReference type="Proteomes" id="UP000295304">
    <property type="component" value="Unassembled WGS sequence"/>
</dbReference>
<dbReference type="PANTHER" id="PTHR47755">
    <property type="entry name" value="CELL DIVISION PROTEIN FTSX"/>
    <property type="match status" value="1"/>
</dbReference>
<protein>
    <submittedName>
        <fullName evidence="2">Cell division transport system permease protein</fullName>
    </submittedName>
</protein>
<keyword evidence="1" id="KW-0812">Transmembrane</keyword>
<evidence type="ECO:0000313" key="2">
    <source>
        <dbReference type="EMBL" id="TCS63521.1"/>
    </source>
</evidence>
<feature type="transmembrane region" description="Helical" evidence="1">
    <location>
        <begin position="261"/>
        <end position="284"/>
    </location>
</feature>
<evidence type="ECO:0000313" key="3">
    <source>
        <dbReference type="Proteomes" id="UP000295304"/>
    </source>
</evidence>
<dbReference type="AlphaFoldDB" id="A0A4V2UP28"/>
<keyword evidence="3" id="KW-1185">Reference proteome</keyword>
<comment type="caution">
    <text evidence="2">The sequence shown here is derived from an EMBL/GenBank/DDBJ whole genome shotgun (WGS) entry which is preliminary data.</text>
</comment>